<dbReference type="NCBIfam" id="NF006511">
    <property type="entry name" value="PRK08951.1"/>
    <property type="match status" value="1"/>
</dbReference>
<evidence type="ECO:0000259" key="1">
    <source>
        <dbReference type="Pfam" id="PF20658"/>
    </source>
</evidence>
<dbReference type="InterPro" id="IPR048357">
    <property type="entry name" value="MSG_insertion"/>
</dbReference>
<dbReference type="InterPro" id="IPR006253">
    <property type="entry name" value="Malate_synthG"/>
</dbReference>
<comment type="caution">
    <text evidence="2">The sequence shown here is derived from an EMBL/GenBank/DDBJ whole genome shotgun (WGS) entry which is preliminary data.</text>
</comment>
<dbReference type="Gene3D" id="2.170.170.11">
    <property type="entry name" value="Malate synthase G - maily-beta sub-domain"/>
    <property type="match status" value="1"/>
</dbReference>
<dbReference type="Proteomes" id="UP001500021">
    <property type="component" value="Unassembled WGS sequence"/>
</dbReference>
<dbReference type="PANTHER" id="PTHR42739:SF1">
    <property type="entry name" value="MALATE SYNTHASE G"/>
    <property type="match status" value="1"/>
</dbReference>
<dbReference type="InterPro" id="IPR011076">
    <property type="entry name" value="Malate_synth_sf"/>
</dbReference>
<dbReference type="Pfam" id="PF20658">
    <property type="entry name" value="MSG_insertion"/>
    <property type="match status" value="1"/>
</dbReference>
<protein>
    <submittedName>
        <fullName evidence="2">Malate synthase</fullName>
    </submittedName>
</protein>
<feature type="domain" description="Malate synthase G alpha-beta insertion" evidence="1">
    <location>
        <begin position="14"/>
        <end position="84"/>
    </location>
</feature>
<keyword evidence="3" id="KW-1185">Reference proteome</keyword>
<reference evidence="3" key="1">
    <citation type="journal article" date="2019" name="Int. J. Syst. Evol. Microbiol.">
        <title>The Global Catalogue of Microorganisms (GCM) 10K type strain sequencing project: providing services to taxonomists for standard genome sequencing and annotation.</title>
        <authorList>
            <consortium name="The Broad Institute Genomics Platform"/>
            <consortium name="The Broad Institute Genome Sequencing Center for Infectious Disease"/>
            <person name="Wu L."/>
            <person name="Ma J."/>
        </authorList>
    </citation>
    <scope>NUCLEOTIDE SEQUENCE [LARGE SCALE GENOMIC DNA]</scope>
    <source>
        <strain evidence="3">JCM 15608</strain>
    </source>
</reference>
<gene>
    <name evidence="2" type="ORF">GCM10009111_19080</name>
</gene>
<sequence>MAALNCANLSPENGTQKLDIAKRYLDEHCPLDNGSHTEVAHYVVYFNHLLAFFTDGRHCGLQAPKQFVALCGHRDDPSALLLKKADGLHIEIAFNRCGETGKNDAAHIDDIQVETALSTLENKAEPQLKRLWMSFLTGVQHTLCDTNSDKSFTGKNGDDYQFNL</sequence>
<organism evidence="2 3">
    <name type="scientific">Colwellia asteriadis</name>
    <dbReference type="NCBI Taxonomy" id="517723"/>
    <lineage>
        <taxon>Bacteria</taxon>
        <taxon>Pseudomonadati</taxon>
        <taxon>Pseudomonadota</taxon>
        <taxon>Gammaproteobacteria</taxon>
        <taxon>Alteromonadales</taxon>
        <taxon>Colwelliaceae</taxon>
        <taxon>Colwellia</taxon>
    </lineage>
</organism>
<dbReference type="EMBL" id="BAAAFA010000006">
    <property type="protein sequence ID" value="GAA0817609.1"/>
    <property type="molecule type" value="Genomic_DNA"/>
</dbReference>
<dbReference type="RefSeq" id="WP_343817252.1">
    <property type="nucleotide sequence ID" value="NZ_BAAAFA010000006.1"/>
</dbReference>
<name>A0ABN1L765_9GAMM</name>
<dbReference type="SUPFAM" id="SSF51645">
    <property type="entry name" value="Malate synthase G"/>
    <property type="match status" value="1"/>
</dbReference>
<proteinExistence type="predicted"/>
<evidence type="ECO:0000313" key="3">
    <source>
        <dbReference type="Proteomes" id="UP001500021"/>
    </source>
</evidence>
<accession>A0ABN1L765</accession>
<dbReference type="PANTHER" id="PTHR42739">
    <property type="entry name" value="MALATE SYNTHASE G"/>
    <property type="match status" value="1"/>
</dbReference>
<evidence type="ECO:0000313" key="2">
    <source>
        <dbReference type="EMBL" id="GAA0817609.1"/>
    </source>
</evidence>